<name>A0A0C3P8T0_PISTI</name>
<evidence type="ECO:0000313" key="2">
    <source>
        <dbReference type="Proteomes" id="UP000054217"/>
    </source>
</evidence>
<keyword evidence="2" id="KW-1185">Reference proteome</keyword>
<accession>A0A0C3P8T0</accession>
<organism evidence="1 2">
    <name type="scientific">Pisolithus tinctorius Marx 270</name>
    <dbReference type="NCBI Taxonomy" id="870435"/>
    <lineage>
        <taxon>Eukaryota</taxon>
        <taxon>Fungi</taxon>
        <taxon>Dikarya</taxon>
        <taxon>Basidiomycota</taxon>
        <taxon>Agaricomycotina</taxon>
        <taxon>Agaricomycetes</taxon>
        <taxon>Agaricomycetidae</taxon>
        <taxon>Boletales</taxon>
        <taxon>Sclerodermatineae</taxon>
        <taxon>Pisolithaceae</taxon>
        <taxon>Pisolithus</taxon>
    </lineage>
</organism>
<proteinExistence type="predicted"/>
<reference evidence="1 2" key="1">
    <citation type="submission" date="2014-04" db="EMBL/GenBank/DDBJ databases">
        <authorList>
            <consortium name="DOE Joint Genome Institute"/>
            <person name="Kuo A."/>
            <person name="Kohler A."/>
            <person name="Costa M.D."/>
            <person name="Nagy L.G."/>
            <person name="Floudas D."/>
            <person name="Copeland A."/>
            <person name="Barry K.W."/>
            <person name="Cichocki N."/>
            <person name="Veneault-Fourrey C."/>
            <person name="LaButti K."/>
            <person name="Lindquist E.A."/>
            <person name="Lipzen A."/>
            <person name="Lundell T."/>
            <person name="Morin E."/>
            <person name="Murat C."/>
            <person name="Sun H."/>
            <person name="Tunlid A."/>
            <person name="Henrissat B."/>
            <person name="Grigoriev I.V."/>
            <person name="Hibbett D.S."/>
            <person name="Martin F."/>
            <person name="Nordberg H.P."/>
            <person name="Cantor M.N."/>
            <person name="Hua S.X."/>
        </authorList>
    </citation>
    <scope>NUCLEOTIDE SEQUENCE [LARGE SCALE GENOMIC DNA]</scope>
    <source>
        <strain evidence="1 2">Marx 270</strain>
    </source>
</reference>
<dbReference type="EMBL" id="KN831974">
    <property type="protein sequence ID" value="KIO03889.1"/>
    <property type="molecule type" value="Genomic_DNA"/>
</dbReference>
<dbReference type="AlphaFoldDB" id="A0A0C3P8T0"/>
<protein>
    <submittedName>
        <fullName evidence="1">Uncharacterized protein</fullName>
    </submittedName>
</protein>
<dbReference type="HOGENOM" id="CLU_1907540_0_0_1"/>
<evidence type="ECO:0000313" key="1">
    <source>
        <dbReference type="EMBL" id="KIO03889.1"/>
    </source>
</evidence>
<sequence>MSSVESAGRQLLSLRQYSCDIEWIIKDQGRDRLPNVPPTEATGRLMCSKYLPPLSIQPLSLLLATIKSSGFTSWVSFTKGEFRCRLSIRFHVLSKWVTGLNTNLCDTVILKLITLICAHGLAFTTVPVRREEI</sequence>
<dbReference type="InParanoid" id="A0A0C3P8T0"/>
<dbReference type="Proteomes" id="UP000054217">
    <property type="component" value="Unassembled WGS sequence"/>
</dbReference>
<gene>
    <name evidence="1" type="ORF">M404DRAFT_1001056</name>
</gene>
<reference evidence="2" key="2">
    <citation type="submission" date="2015-01" db="EMBL/GenBank/DDBJ databases">
        <title>Evolutionary Origins and Diversification of the Mycorrhizal Mutualists.</title>
        <authorList>
            <consortium name="DOE Joint Genome Institute"/>
            <consortium name="Mycorrhizal Genomics Consortium"/>
            <person name="Kohler A."/>
            <person name="Kuo A."/>
            <person name="Nagy L.G."/>
            <person name="Floudas D."/>
            <person name="Copeland A."/>
            <person name="Barry K.W."/>
            <person name="Cichocki N."/>
            <person name="Veneault-Fourrey C."/>
            <person name="LaButti K."/>
            <person name="Lindquist E.A."/>
            <person name="Lipzen A."/>
            <person name="Lundell T."/>
            <person name="Morin E."/>
            <person name="Murat C."/>
            <person name="Riley R."/>
            <person name="Ohm R."/>
            <person name="Sun H."/>
            <person name="Tunlid A."/>
            <person name="Henrissat B."/>
            <person name="Grigoriev I.V."/>
            <person name="Hibbett D.S."/>
            <person name="Martin F."/>
        </authorList>
    </citation>
    <scope>NUCLEOTIDE SEQUENCE [LARGE SCALE GENOMIC DNA]</scope>
    <source>
        <strain evidence="2">Marx 270</strain>
    </source>
</reference>